<evidence type="ECO:0000313" key="2">
    <source>
        <dbReference type="Proteomes" id="UP001286313"/>
    </source>
</evidence>
<proteinExistence type="predicted"/>
<gene>
    <name evidence="1" type="ORF">Pcinc_005559</name>
</gene>
<keyword evidence="2" id="KW-1185">Reference proteome</keyword>
<dbReference type="EMBL" id="JAWQEG010000415">
    <property type="protein sequence ID" value="KAK3890479.1"/>
    <property type="molecule type" value="Genomic_DNA"/>
</dbReference>
<comment type="caution">
    <text evidence="1">The sequence shown here is derived from an EMBL/GenBank/DDBJ whole genome shotgun (WGS) entry which is preliminary data.</text>
</comment>
<sequence length="104" mass="11548">MSDALGFFFQLQTDGIRENKSEAPRSCDNDHLSTPTARATLRLRAWESSETVSATSCERRAVRLAGSVCIRAMIDFRGCHDARELLGHRTLPLSSLVVVDQELV</sequence>
<accession>A0AAE1GEW7</accession>
<organism evidence="1 2">
    <name type="scientific">Petrolisthes cinctipes</name>
    <name type="common">Flat porcelain crab</name>
    <dbReference type="NCBI Taxonomy" id="88211"/>
    <lineage>
        <taxon>Eukaryota</taxon>
        <taxon>Metazoa</taxon>
        <taxon>Ecdysozoa</taxon>
        <taxon>Arthropoda</taxon>
        <taxon>Crustacea</taxon>
        <taxon>Multicrustacea</taxon>
        <taxon>Malacostraca</taxon>
        <taxon>Eumalacostraca</taxon>
        <taxon>Eucarida</taxon>
        <taxon>Decapoda</taxon>
        <taxon>Pleocyemata</taxon>
        <taxon>Anomura</taxon>
        <taxon>Galatheoidea</taxon>
        <taxon>Porcellanidae</taxon>
        <taxon>Petrolisthes</taxon>
    </lineage>
</organism>
<evidence type="ECO:0000313" key="1">
    <source>
        <dbReference type="EMBL" id="KAK3890479.1"/>
    </source>
</evidence>
<reference evidence="1" key="1">
    <citation type="submission" date="2023-10" db="EMBL/GenBank/DDBJ databases">
        <title>Genome assemblies of two species of porcelain crab, Petrolisthes cinctipes and Petrolisthes manimaculis (Anomura: Porcellanidae).</title>
        <authorList>
            <person name="Angst P."/>
        </authorList>
    </citation>
    <scope>NUCLEOTIDE SEQUENCE</scope>
    <source>
        <strain evidence="1">PB745_01</strain>
        <tissue evidence="1">Gill</tissue>
    </source>
</reference>
<dbReference type="Proteomes" id="UP001286313">
    <property type="component" value="Unassembled WGS sequence"/>
</dbReference>
<protein>
    <submittedName>
        <fullName evidence="1">Uncharacterized protein</fullName>
    </submittedName>
</protein>
<dbReference type="AlphaFoldDB" id="A0AAE1GEW7"/>
<name>A0AAE1GEW7_PETCI</name>